<dbReference type="InterPro" id="IPR049900">
    <property type="entry name" value="PKS_mFAS_DH"/>
</dbReference>
<dbReference type="InterPro" id="IPR020806">
    <property type="entry name" value="PKS_PP-bd"/>
</dbReference>
<feature type="active site" description="Proton donor; for dehydratase activity" evidence="6">
    <location>
        <position position="1165"/>
    </location>
</feature>
<dbReference type="InterPro" id="IPR014043">
    <property type="entry name" value="Acyl_transferase_dom"/>
</dbReference>
<dbReference type="SUPFAM" id="SSF51735">
    <property type="entry name" value="NAD(P)-binding Rossmann-fold domains"/>
    <property type="match status" value="2"/>
</dbReference>
<evidence type="ECO:0000259" key="8">
    <source>
        <dbReference type="PROSITE" id="PS52004"/>
    </source>
</evidence>
<dbReference type="PANTHER" id="PTHR43775">
    <property type="entry name" value="FATTY ACID SYNTHASE"/>
    <property type="match status" value="1"/>
</dbReference>
<dbReference type="Gene3D" id="3.40.50.720">
    <property type="entry name" value="NAD(P)-binding Rossmann-like Domain"/>
    <property type="match status" value="1"/>
</dbReference>
<dbReference type="Pfam" id="PF08659">
    <property type="entry name" value="KR"/>
    <property type="match status" value="1"/>
</dbReference>
<dbReference type="Gene3D" id="3.10.129.110">
    <property type="entry name" value="Polyketide synthase dehydratase"/>
    <property type="match status" value="1"/>
</dbReference>
<feature type="domain" description="PKS/mFAS DH" evidence="9">
    <location>
        <begin position="933"/>
        <end position="1261"/>
    </location>
</feature>
<dbReference type="CDD" id="cd00833">
    <property type="entry name" value="PKS"/>
    <property type="match status" value="1"/>
</dbReference>
<dbReference type="Proteomes" id="UP001321760">
    <property type="component" value="Unassembled WGS sequence"/>
</dbReference>
<dbReference type="Pfam" id="PF21089">
    <property type="entry name" value="PKS_DH_N"/>
    <property type="match status" value="1"/>
</dbReference>
<dbReference type="InterPro" id="IPR016035">
    <property type="entry name" value="Acyl_Trfase/lysoPLipase"/>
</dbReference>
<dbReference type="PANTHER" id="PTHR43775:SF29">
    <property type="entry name" value="ASPERFURANONE POLYKETIDE SYNTHASE AFOG-RELATED"/>
    <property type="match status" value="1"/>
</dbReference>
<dbReference type="InterPro" id="IPR042104">
    <property type="entry name" value="PKS_dehydratase_sf"/>
</dbReference>
<dbReference type="Pfam" id="PF23297">
    <property type="entry name" value="ACP_SdgA_C"/>
    <property type="match status" value="1"/>
</dbReference>
<dbReference type="CDD" id="cd05195">
    <property type="entry name" value="enoyl_red"/>
    <property type="match status" value="1"/>
</dbReference>
<dbReference type="SUPFAM" id="SSF52151">
    <property type="entry name" value="FabD/lysophospholipase-like"/>
    <property type="match status" value="1"/>
</dbReference>
<dbReference type="InterPro" id="IPR057326">
    <property type="entry name" value="KR_dom"/>
</dbReference>
<reference evidence="10" key="2">
    <citation type="submission" date="2023-05" db="EMBL/GenBank/DDBJ databases">
        <authorList>
            <consortium name="Lawrence Berkeley National Laboratory"/>
            <person name="Steindorff A."/>
            <person name="Hensen N."/>
            <person name="Bonometti L."/>
            <person name="Westerberg I."/>
            <person name="Brannstrom I.O."/>
            <person name="Guillou S."/>
            <person name="Cros-Aarteil S."/>
            <person name="Calhoun S."/>
            <person name="Haridas S."/>
            <person name="Kuo A."/>
            <person name="Mondo S."/>
            <person name="Pangilinan J."/>
            <person name="Riley R."/>
            <person name="Labutti K."/>
            <person name="Andreopoulos B."/>
            <person name="Lipzen A."/>
            <person name="Chen C."/>
            <person name="Yanf M."/>
            <person name="Daum C."/>
            <person name="Ng V."/>
            <person name="Clum A."/>
            <person name="Ohm R."/>
            <person name="Martin F."/>
            <person name="Silar P."/>
            <person name="Natvig D."/>
            <person name="Lalanne C."/>
            <person name="Gautier V."/>
            <person name="Ament-Velasquez S.L."/>
            <person name="Kruys A."/>
            <person name="Hutchinson M.I."/>
            <person name="Powell A.J."/>
            <person name="Barry K."/>
            <person name="Miller A.N."/>
            <person name="Grigoriev I.V."/>
            <person name="Debuchy R."/>
            <person name="Gladieux P."/>
            <person name="Thoren M.H."/>
            <person name="Johannesson H."/>
        </authorList>
    </citation>
    <scope>NUCLEOTIDE SEQUENCE</scope>
    <source>
        <strain evidence="10">PSN243</strain>
    </source>
</reference>
<dbReference type="Pfam" id="PF00698">
    <property type="entry name" value="Acyl_transf_1"/>
    <property type="match status" value="1"/>
</dbReference>
<evidence type="ECO:0000259" key="7">
    <source>
        <dbReference type="PROSITE" id="PS50075"/>
    </source>
</evidence>
<dbReference type="InterPro" id="IPR006162">
    <property type="entry name" value="Ppantetheine_attach_site"/>
</dbReference>
<sequence length="2409" mass="259230">MASTTANTPRAPIAIIGLACRFPGDASNPSKFWDLLKEGREAYSERTNRYNEDAFHYAGGDNRRQNVLPVKGGYMLKQDPYAWDAAFFNITAAEAIAFDPKQRIAMEVAYEAFENAGMTLQKVAGTQTACYIGTSMSDYRDSIVRDFGNYPKYHLLGTSDEMISNRISHFFDIHGPSATIETACSSSHVATHLACQSLQSGESEMALTGGIGMLLVPESTMQLNNLGFLSGFGQSRAFDASAGGYGRGEGCGLYVLKRLDKALRDGDTIRAVIRGSGVNQDGWTQGVTMPSGDAQAALIKSVYESNGLDYSLTQYVEAHGTGTQAGDPTEAGALYRTIGQGGQKPLWIGSVKTNIGHLEAAAGAASVIKGVLAMEHGFLPPTLHFRNPNPGIKWDEWNLAVPTKLTPWPACQTRRMSTSAFGMGGTNAHMVLERPANTPNQNMVSGYTHKKRLFVFSSHDQAGFKRLTDTFVEHLDRLGPAAASPEHLANLAHTLATARSGLSWRASCLADSAPELCEQLLTTLASNNNATRASPAQKKPRIGFVFTGQGAQWALMGVEMLERRVFGDSVAKSAELLRTMGCEWDPATELSRPQTESRLGVPEISQPICTVLQIALVDELRAWGISPSKVVGHSSGEIAAAYSIGALSHRDALAAAYYRGKASMSAGLTKSRQGSGTAGGMMAVGCSPEAAKALISKNNLSAQLTVACVNSPSSVTISGDVDALEILRAILEERGVFARRLKVDVAYHSSHMHACSSEYTAALEHLEPQAQDSEKSEPAVMVSSVTGSEVDPEMLGPYYWVRNLVSPVLFADALKELVSPADGSEGNAVDMLVEIGPHSALQGPTEQTLAHHSIKKVPYFSMLKRGQHALTTALGLAADLFGRGVAVAVAVANDDAHCRLLTDLPPYPWNHTQTFRADSRIQRELVAQKVPTKSIVGAEMPSMDESERVWRGFIRLEEEPWLRDHSVGTNVLFPGAGVISVVLEAAQQMVEPGKTARTFTLRDISFTALMSLSDGVATEVITHMRPHLVATTGSTPAAWWEFTVSSCAGPTGSLRTNCRGLISISYEDATGKNPHVARELAATNKTRIADYHRILRECPETCSKERFYDRLAESALRYGDIFQGVETCHPGNGQAAFEVKITDIGETFTRGKLTRPFLIHAAALDSILQAWAGTTSNNANGSGPSSFGFDAPMLPKSIGELEVSAAIPADVGYVMPGFSRSKKHGFNEWSAEIHVLDTERSQVLLSIADFRLAELEVDDAANSDRDADGVDPAEITSDVQWNFALDLLRPAEISQVLSSVAATTPHERLIELIRMEAHQRPAVNVVELVSSAECLADATTLRLPQGALLPTQIRYGVVSGSVDNSTQRDTMGRAFALSKPFSAADTATPADLFVIPHSIIADPTELGSVWDSLSSLAKPDATILMVAEEASVRVPGLELVSRTPTGIDSLALYQFATSKKALPERLTNGSVGQELVILEPSKSSTVTRDFSNELRDILEDQGYAVTTRMGIAQPGRDSVVGAKTVVSLLELERPILGSLSEADFEGIRGMILDCERLLWITRGEDPSLKLVDGFARCIRSEMAGIKFQLLHLSSGGRSDIRAGSTGHGAGLAARILLQEPADGGDSEFREHDGLPQVSRFYQSAEADEQVRNHLLDSARVASLPTGGDHVPLRLSIGRPGLLNTLQFVPEETGTALAPLDDDEVELEVRASGINFRDIMGSMGLLAVTGIGQEASGVVVRTGRLGAERGLKPGDRVSTLTAGGTHATRIRCDYRVAQKIPESMSFEEAAAVPVTHCTAYYALVRLAKLRRGQSVLVHAAAGGTGQAAVQLAKHMGLVVYATVGTEKKRRLMMDEYGLPEDHIFSSRDGSFVKGIERVTGGRGVDCVLNSLSGELLRLSFGCLATFGTFVEIGLRDITDNMRLDMRPFAKSTTFSFINMVTFLQENPGALGEILSDVFKLLAEGILRPAQPLTVYPVGRVEEAFRTMQQGKHLGKMILSFTADDGRAPILHRARDSLKLDPAATYLIVGGLGGLGRSLAMEFAASGARHIAFLSRSGDTKPEAKAVIEQLAARGVQARIYRADVADEVSFLRAMDDCSRELPPVKGVVQMAMVLRDVVFEKMKYDEWTTGLRPKVQGTQNLDQYFNHDRPLDFMILCSSIAGVFGNPSQAQYAAGNTYQDALANCRRARGLKAVSVNLGIMRDVGVIAEGDSHFMQAWEQVLGIREPAFRALMKSLINGQRVEHQGQDGRWTCPPQVCVGLGTGDIIAAHNLARPHYFQDPRFGPLAVTSAASASASSSGSKGDGAGQSIASKLSDVSANKDPAVAAGIVTEALVNTMANILRIPPSEVDPTQPMYRYGVDSLVALEVRNWITKEMKANMTLMEILAAVPMEAFAVQIAKKSKLLVGLAA</sequence>
<proteinExistence type="predicted"/>
<dbReference type="SUPFAM" id="SSF47336">
    <property type="entry name" value="ACP-like"/>
    <property type="match status" value="1"/>
</dbReference>
<dbReference type="SUPFAM" id="SSF50129">
    <property type="entry name" value="GroES-like"/>
    <property type="match status" value="1"/>
</dbReference>
<dbReference type="PROSITE" id="PS00012">
    <property type="entry name" value="PHOSPHOPANTETHEINE"/>
    <property type="match status" value="1"/>
</dbReference>
<dbReference type="SUPFAM" id="SSF55048">
    <property type="entry name" value="Probable ACP-binding domain of malonyl-CoA ACP transacylase"/>
    <property type="match status" value="1"/>
</dbReference>
<dbReference type="Pfam" id="PF16197">
    <property type="entry name" value="KAsynt_C_assoc"/>
    <property type="match status" value="1"/>
</dbReference>
<comment type="caution">
    <text evidence="10">The sequence shown here is derived from an EMBL/GenBank/DDBJ whole genome shotgun (WGS) entry which is preliminary data.</text>
</comment>
<dbReference type="PROSITE" id="PS50075">
    <property type="entry name" value="CARRIER"/>
    <property type="match status" value="1"/>
</dbReference>
<dbReference type="SMART" id="SM00823">
    <property type="entry name" value="PKS_PP"/>
    <property type="match status" value="1"/>
</dbReference>
<accession>A0AAV9GEK8</accession>
<dbReference type="GO" id="GO:0044550">
    <property type="term" value="P:secondary metabolite biosynthetic process"/>
    <property type="evidence" value="ECO:0007669"/>
    <property type="project" value="UniProtKB-ARBA"/>
</dbReference>
<feature type="domain" description="Carrier" evidence="7">
    <location>
        <begin position="2324"/>
        <end position="2401"/>
    </location>
</feature>
<keyword evidence="4" id="KW-0560">Oxidoreductase</keyword>
<gene>
    <name evidence="10" type="ORF">QBC34DRAFT_144335</name>
</gene>
<dbReference type="SMART" id="SM00827">
    <property type="entry name" value="PKS_AT"/>
    <property type="match status" value="1"/>
</dbReference>
<dbReference type="PROSITE" id="PS52004">
    <property type="entry name" value="KS3_2"/>
    <property type="match status" value="1"/>
</dbReference>
<dbReference type="SMART" id="SM00822">
    <property type="entry name" value="PKS_KR"/>
    <property type="match status" value="1"/>
</dbReference>
<dbReference type="FunFam" id="3.40.50.720:FF:000209">
    <property type="entry name" value="Polyketide synthase Pks12"/>
    <property type="match status" value="1"/>
</dbReference>
<keyword evidence="5" id="KW-0511">Multifunctional enzyme</keyword>
<dbReference type="Gene3D" id="3.40.47.10">
    <property type="match status" value="1"/>
</dbReference>
<keyword evidence="2" id="KW-0597">Phosphoprotein</keyword>
<dbReference type="InterPro" id="IPR032821">
    <property type="entry name" value="PKS_assoc"/>
</dbReference>
<dbReference type="Gene3D" id="3.90.180.10">
    <property type="entry name" value="Medium-chain alcohol dehydrogenases, catalytic domain"/>
    <property type="match status" value="1"/>
</dbReference>
<evidence type="ECO:0000256" key="5">
    <source>
        <dbReference type="ARBA" id="ARBA00023268"/>
    </source>
</evidence>
<dbReference type="InterPro" id="IPR009081">
    <property type="entry name" value="PP-bd_ACP"/>
</dbReference>
<dbReference type="InterPro" id="IPR020807">
    <property type="entry name" value="PKS_DH"/>
</dbReference>
<evidence type="ECO:0000256" key="6">
    <source>
        <dbReference type="PROSITE-ProRule" id="PRU01363"/>
    </source>
</evidence>
<evidence type="ECO:0000313" key="11">
    <source>
        <dbReference type="Proteomes" id="UP001321760"/>
    </source>
</evidence>
<reference evidence="10" key="1">
    <citation type="journal article" date="2023" name="Mol. Phylogenet. Evol.">
        <title>Genome-scale phylogeny and comparative genomics of the fungal order Sordariales.</title>
        <authorList>
            <person name="Hensen N."/>
            <person name="Bonometti L."/>
            <person name="Westerberg I."/>
            <person name="Brannstrom I.O."/>
            <person name="Guillou S."/>
            <person name="Cros-Aarteil S."/>
            <person name="Calhoun S."/>
            <person name="Haridas S."/>
            <person name="Kuo A."/>
            <person name="Mondo S."/>
            <person name="Pangilinan J."/>
            <person name="Riley R."/>
            <person name="LaButti K."/>
            <person name="Andreopoulos B."/>
            <person name="Lipzen A."/>
            <person name="Chen C."/>
            <person name="Yan M."/>
            <person name="Daum C."/>
            <person name="Ng V."/>
            <person name="Clum A."/>
            <person name="Steindorff A."/>
            <person name="Ohm R.A."/>
            <person name="Martin F."/>
            <person name="Silar P."/>
            <person name="Natvig D.O."/>
            <person name="Lalanne C."/>
            <person name="Gautier V."/>
            <person name="Ament-Velasquez S.L."/>
            <person name="Kruys A."/>
            <person name="Hutchinson M.I."/>
            <person name="Powell A.J."/>
            <person name="Barry K."/>
            <person name="Miller A.N."/>
            <person name="Grigoriev I.V."/>
            <person name="Debuchy R."/>
            <person name="Gladieux P."/>
            <person name="Hiltunen Thoren M."/>
            <person name="Johannesson H."/>
        </authorList>
    </citation>
    <scope>NUCLEOTIDE SEQUENCE</scope>
    <source>
        <strain evidence="10">PSN243</strain>
    </source>
</reference>
<dbReference type="Gene3D" id="1.10.1200.10">
    <property type="entry name" value="ACP-like"/>
    <property type="match status" value="1"/>
</dbReference>
<dbReference type="InterPro" id="IPR014031">
    <property type="entry name" value="Ketoacyl_synth_C"/>
</dbReference>
<dbReference type="InterPro" id="IPR002364">
    <property type="entry name" value="Quin_OxRdtase/zeta-crystal_CS"/>
</dbReference>
<dbReference type="Pfam" id="PF00109">
    <property type="entry name" value="ketoacyl-synt"/>
    <property type="match status" value="1"/>
</dbReference>
<dbReference type="InterPro" id="IPR049551">
    <property type="entry name" value="PKS_DH_C"/>
</dbReference>
<dbReference type="Pfam" id="PF13602">
    <property type="entry name" value="ADH_zinc_N_2"/>
    <property type="match status" value="1"/>
</dbReference>
<dbReference type="GO" id="GO:0006633">
    <property type="term" value="P:fatty acid biosynthetic process"/>
    <property type="evidence" value="ECO:0007669"/>
    <property type="project" value="TreeGrafter"/>
</dbReference>
<evidence type="ECO:0000256" key="1">
    <source>
        <dbReference type="ARBA" id="ARBA00022450"/>
    </source>
</evidence>
<protein>
    <submittedName>
        <fullName evidence="10">Reducing polyketide synthase rads1</fullName>
    </submittedName>
</protein>
<dbReference type="InterPro" id="IPR013154">
    <property type="entry name" value="ADH-like_N"/>
</dbReference>
<dbReference type="Gene3D" id="3.40.366.10">
    <property type="entry name" value="Malonyl-Coenzyme A Acyl Carrier Protein, domain 2"/>
    <property type="match status" value="1"/>
</dbReference>
<feature type="active site" description="Proton acceptor; for dehydratase activity" evidence="6">
    <location>
        <position position="965"/>
    </location>
</feature>
<evidence type="ECO:0000259" key="9">
    <source>
        <dbReference type="PROSITE" id="PS52019"/>
    </source>
</evidence>
<name>A0AAV9GEK8_9PEZI</name>
<dbReference type="SMART" id="SM00829">
    <property type="entry name" value="PKS_ER"/>
    <property type="match status" value="1"/>
</dbReference>
<dbReference type="InterPro" id="IPR016039">
    <property type="entry name" value="Thiolase-like"/>
</dbReference>
<dbReference type="InterPro" id="IPR001227">
    <property type="entry name" value="Ac_transferase_dom_sf"/>
</dbReference>
<keyword evidence="3" id="KW-0808">Transferase</keyword>
<dbReference type="Pfam" id="PF02801">
    <property type="entry name" value="Ketoacyl-synt_C"/>
    <property type="match status" value="1"/>
</dbReference>
<dbReference type="GO" id="GO:0016491">
    <property type="term" value="F:oxidoreductase activity"/>
    <property type="evidence" value="ECO:0007669"/>
    <property type="project" value="UniProtKB-KW"/>
</dbReference>
<dbReference type="GO" id="GO:0004312">
    <property type="term" value="F:fatty acid synthase activity"/>
    <property type="evidence" value="ECO:0007669"/>
    <property type="project" value="TreeGrafter"/>
</dbReference>
<dbReference type="InterPro" id="IPR020843">
    <property type="entry name" value="ER"/>
</dbReference>
<evidence type="ECO:0000256" key="4">
    <source>
        <dbReference type="ARBA" id="ARBA00023002"/>
    </source>
</evidence>
<dbReference type="EMBL" id="MU865953">
    <property type="protein sequence ID" value="KAK4446921.1"/>
    <property type="molecule type" value="Genomic_DNA"/>
</dbReference>
<dbReference type="PROSITE" id="PS01162">
    <property type="entry name" value="QOR_ZETA_CRYSTAL"/>
    <property type="match status" value="1"/>
</dbReference>
<dbReference type="InterPro" id="IPR050091">
    <property type="entry name" value="PKS_NRPS_Biosynth_Enz"/>
</dbReference>
<feature type="domain" description="Ketosynthase family 3 (KS3)" evidence="8">
    <location>
        <begin position="10"/>
        <end position="434"/>
    </location>
</feature>
<feature type="region of interest" description="C-terminal hotdog fold" evidence="6">
    <location>
        <begin position="1099"/>
        <end position="1261"/>
    </location>
</feature>
<keyword evidence="1" id="KW-0596">Phosphopantetheine</keyword>
<dbReference type="SMART" id="SM00825">
    <property type="entry name" value="PKS_KS"/>
    <property type="match status" value="1"/>
</dbReference>
<dbReference type="PROSITE" id="PS52019">
    <property type="entry name" value="PKS_MFAS_DH"/>
    <property type="match status" value="1"/>
</dbReference>
<dbReference type="InterPro" id="IPR049552">
    <property type="entry name" value="PKS_DH_N"/>
</dbReference>
<dbReference type="InterPro" id="IPR013968">
    <property type="entry name" value="PKS_KR"/>
</dbReference>
<dbReference type="InterPro" id="IPR036291">
    <property type="entry name" value="NAD(P)-bd_dom_sf"/>
</dbReference>
<dbReference type="GO" id="GO:0031177">
    <property type="term" value="F:phosphopantetheine binding"/>
    <property type="evidence" value="ECO:0007669"/>
    <property type="project" value="InterPro"/>
</dbReference>
<evidence type="ECO:0000313" key="10">
    <source>
        <dbReference type="EMBL" id="KAK4446921.1"/>
    </source>
</evidence>
<dbReference type="GO" id="GO:1901336">
    <property type="term" value="P:lactone biosynthetic process"/>
    <property type="evidence" value="ECO:0007669"/>
    <property type="project" value="UniProtKB-ARBA"/>
</dbReference>
<dbReference type="Pfam" id="PF14765">
    <property type="entry name" value="PS-DH"/>
    <property type="match status" value="1"/>
</dbReference>
<feature type="region of interest" description="N-terminal hotdog fold" evidence="6">
    <location>
        <begin position="933"/>
        <end position="1069"/>
    </location>
</feature>
<dbReference type="InterPro" id="IPR011032">
    <property type="entry name" value="GroES-like_sf"/>
</dbReference>
<organism evidence="10 11">
    <name type="scientific">Podospora aff. communis PSN243</name>
    <dbReference type="NCBI Taxonomy" id="3040156"/>
    <lineage>
        <taxon>Eukaryota</taxon>
        <taxon>Fungi</taxon>
        <taxon>Dikarya</taxon>
        <taxon>Ascomycota</taxon>
        <taxon>Pezizomycotina</taxon>
        <taxon>Sordariomycetes</taxon>
        <taxon>Sordariomycetidae</taxon>
        <taxon>Sordariales</taxon>
        <taxon>Podosporaceae</taxon>
        <taxon>Podospora</taxon>
    </lineage>
</organism>
<evidence type="ECO:0000256" key="2">
    <source>
        <dbReference type="ARBA" id="ARBA00022553"/>
    </source>
</evidence>
<dbReference type="Pfam" id="PF08240">
    <property type="entry name" value="ADH_N"/>
    <property type="match status" value="1"/>
</dbReference>
<dbReference type="SMART" id="SM00826">
    <property type="entry name" value="PKS_DH"/>
    <property type="match status" value="1"/>
</dbReference>
<keyword evidence="11" id="KW-1185">Reference proteome</keyword>
<dbReference type="SUPFAM" id="SSF53901">
    <property type="entry name" value="Thiolase-like"/>
    <property type="match status" value="1"/>
</dbReference>
<dbReference type="InterPro" id="IPR036736">
    <property type="entry name" value="ACP-like_sf"/>
</dbReference>
<evidence type="ECO:0000256" key="3">
    <source>
        <dbReference type="ARBA" id="ARBA00022679"/>
    </source>
</evidence>
<dbReference type="GO" id="GO:0008270">
    <property type="term" value="F:zinc ion binding"/>
    <property type="evidence" value="ECO:0007669"/>
    <property type="project" value="InterPro"/>
</dbReference>
<dbReference type="InterPro" id="IPR016036">
    <property type="entry name" value="Malonyl_transacylase_ACP-bd"/>
</dbReference>
<dbReference type="InterPro" id="IPR014030">
    <property type="entry name" value="Ketoacyl_synth_N"/>
</dbReference>
<dbReference type="InterPro" id="IPR020841">
    <property type="entry name" value="PKS_Beta-ketoAc_synthase_dom"/>
</dbReference>